<evidence type="ECO:0000313" key="1">
    <source>
        <dbReference type="EMBL" id="KAL3952808.1"/>
    </source>
</evidence>
<reference evidence="1" key="1">
    <citation type="submission" date="2024-12" db="EMBL/GenBank/DDBJ databases">
        <title>Comparative genomics and development of molecular markers within Purpureocillium lilacinum and among Purpureocillium species.</title>
        <authorList>
            <person name="Yeh Z.-Y."/>
            <person name="Ni N.-T."/>
            <person name="Lo P.-H."/>
            <person name="Mushyakhwo K."/>
            <person name="Lin C.-F."/>
            <person name="Nai Y.-S."/>
        </authorList>
    </citation>
    <scope>NUCLEOTIDE SEQUENCE</scope>
    <source>
        <strain evidence="1">NCHU-NPUST-175</strain>
    </source>
</reference>
<protein>
    <submittedName>
        <fullName evidence="1">Uncharacterized protein</fullName>
    </submittedName>
</protein>
<organism evidence="1 2">
    <name type="scientific">Purpureocillium lilacinum</name>
    <name type="common">Paecilomyces lilacinus</name>
    <dbReference type="NCBI Taxonomy" id="33203"/>
    <lineage>
        <taxon>Eukaryota</taxon>
        <taxon>Fungi</taxon>
        <taxon>Dikarya</taxon>
        <taxon>Ascomycota</taxon>
        <taxon>Pezizomycotina</taxon>
        <taxon>Sordariomycetes</taxon>
        <taxon>Hypocreomycetidae</taxon>
        <taxon>Hypocreales</taxon>
        <taxon>Ophiocordycipitaceae</taxon>
        <taxon>Purpureocillium</taxon>
    </lineage>
</organism>
<gene>
    <name evidence="1" type="ORF">ACCO45_012751</name>
</gene>
<dbReference type="EMBL" id="JBGNUJ010000012">
    <property type="protein sequence ID" value="KAL3952808.1"/>
    <property type="molecule type" value="Genomic_DNA"/>
</dbReference>
<name>A0ACC4DBZ1_PURLI</name>
<accession>A0ACC4DBZ1</accession>
<proteinExistence type="predicted"/>
<keyword evidence="2" id="KW-1185">Reference proteome</keyword>
<dbReference type="Proteomes" id="UP001638806">
    <property type="component" value="Unassembled WGS sequence"/>
</dbReference>
<evidence type="ECO:0000313" key="2">
    <source>
        <dbReference type="Proteomes" id="UP001638806"/>
    </source>
</evidence>
<comment type="caution">
    <text evidence="1">The sequence shown here is derived from an EMBL/GenBank/DDBJ whole genome shotgun (WGS) entry which is preliminary data.</text>
</comment>
<sequence length="68" mass="7790">MYALSVFSFEAWKVGTRQAAAFRCWTTALHSSFRRKAEVHKAPQMQMHEPGILASNPTDMERHKITTP</sequence>